<evidence type="ECO:0000313" key="4">
    <source>
        <dbReference type="EMBL" id="RHM15351.1"/>
    </source>
</evidence>
<sequence>MIFLWRNSNMNNTTKRKVIIDCDPGIDDSLAIMLALSCEEIEVVGITIVCGNAPVEMGFENAKKVLKHMNRLDIPIYIGADKPLSKTYINALDTHGADGLGESFLDNVEGYRQDDDAITFLSKTLQKDICSVIAIGPLTNLALLIKTNEEAFNHIDQLVSMGGNYRSHGNCSPVAEYNYWEDPDAAAIVYEQMRKIHKQIHMVGLDVTRKIVLTPNLLAYLERLDSVHGSFIRKITDFYFTFHWEWEHIIGCVINDPLAVAYFLKPELCSGITASLEIATDGIARGQSIVDAYDFYKKEANAVVLNQVDVEGFFTLFYSKLLNKAPQELDLLKHLISEETV</sequence>
<proteinExistence type="predicted"/>
<keyword evidence="5" id="KW-1185">Reference proteome</keyword>
<dbReference type="EMBL" id="QRPK01000001">
    <property type="protein sequence ID" value="RHM15351.1"/>
    <property type="molecule type" value="Genomic_DNA"/>
</dbReference>
<dbReference type="InterPro" id="IPR036452">
    <property type="entry name" value="Ribo_hydro-like"/>
</dbReference>
<dbReference type="AlphaFoldDB" id="A0A415PRM4"/>
<evidence type="ECO:0000256" key="1">
    <source>
        <dbReference type="ARBA" id="ARBA00022801"/>
    </source>
</evidence>
<dbReference type="PANTHER" id="PTHR12304">
    <property type="entry name" value="INOSINE-URIDINE PREFERRING NUCLEOSIDE HYDROLASE"/>
    <property type="match status" value="1"/>
</dbReference>
<organism evidence="4 5">
    <name type="scientific">Amedibacillus dolichus</name>
    <dbReference type="NCBI Taxonomy" id="31971"/>
    <lineage>
        <taxon>Bacteria</taxon>
        <taxon>Bacillati</taxon>
        <taxon>Bacillota</taxon>
        <taxon>Erysipelotrichia</taxon>
        <taxon>Erysipelotrichales</taxon>
        <taxon>Erysipelotrichaceae</taxon>
        <taxon>Amedibacillus</taxon>
    </lineage>
</organism>
<dbReference type="Proteomes" id="UP000284868">
    <property type="component" value="Unassembled WGS sequence"/>
</dbReference>
<evidence type="ECO:0000313" key="5">
    <source>
        <dbReference type="Proteomes" id="UP000284868"/>
    </source>
</evidence>
<evidence type="ECO:0000256" key="2">
    <source>
        <dbReference type="ARBA" id="ARBA00023295"/>
    </source>
</evidence>
<dbReference type="InterPro" id="IPR023186">
    <property type="entry name" value="IUNH"/>
</dbReference>
<dbReference type="SUPFAM" id="SSF53590">
    <property type="entry name" value="Nucleoside hydrolase"/>
    <property type="match status" value="1"/>
</dbReference>
<dbReference type="Gene3D" id="3.90.245.10">
    <property type="entry name" value="Ribonucleoside hydrolase-like"/>
    <property type="match status" value="1"/>
</dbReference>
<dbReference type="GO" id="GO:0005829">
    <property type="term" value="C:cytosol"/>
    <property type="evidence" value="ECO:0007669"/>
    <property type="project" value="TreeGrafter"/>
</dbReference>
<dbReference type="Pfam" id="PF01156">
    <property type="entry name" value="IU_nuc_hydro"/>
    <property type="match status" value="1"/>
</dbReference>
<dbReference type="GO" id="GO:0008477">
    <property type="term" value="F:purine nucleosidase activity"/>
    <property type="evidence" value="ECO:0007669"/>
    <property type="project" value="TreeGrafter"/>
</dbReference>
<keyword evidence="2" id="KW-0326">Glycosidase</keyword>
<keyword evidence="1 4" id="KW-0378">Hydrolase</keyword>
<protein>
    <submittedName>
        <fullName evidence="4">Nucleoside hydrolase</fullName>
    </submittedName>
</protein>
<evidence type="ECO:0000259" key="3">
    <source>
        <dbReference type="Pfam" id="PF01156"/>
    </source>
</evidence>
<gene>
    <name evidence="4" type="ORF">DWZ83_00270</name>
</gene>
<accession>A0A415PRM4</accession>
<feature type="domain" description="Inosine/uridine-preferring nucleoside hydrolase" evidence="3">
    <location>
        <begin position="18"/>
        <end position="314"/>
    </location>
</feature>
<dbReference type="InterPro" id="IPR001910">
    <property type="entry name" value="Inosine/uridine_hydrolase_dom"/>
</dbReference>
<name>A0A415PRM4_9FIRM</name>
<dbReference type="GO" id="GO:0006152">
    <property type="term" value="P:purine nucleoside catabolic process"/>
    <property type="evidence" value="ECO:0007669"/>
    <property type="project" value="TreeGrafter"/>
</dbReference>
<dbReference type="PANTHER" id="PTHR12304:SF4">
    <property type="entry name" value="URIDINE NUCLEOSIDASE"/>
    <property type="match status" value="1"/>
</dbReference>
<dbReference type="OrthoDB" id="9797882at2"/>
<reference evidence="4 5" key="1">
    <citation type="submission" date="2018-08" db="EMBL/GenBank/DDBJ databases">
        <title>A genome reference for cultivated species of the human gut microbiota.</title>
        <authorList>
            <person name="Zou Y."/>
            <person name="Xue W."/>
            <person name="Luo G."/>
        </authorList>
    </citation>
    <scope>NUCLEOTIDE SEQUENCE [LARGE SCALE GENOMIC DNA]</scope>
    <source>
        <strain evidence="4 5">AF35-6BH</strain>
    </source>
</reference>
<comment type="caution">
    <text evidence="4">The sequence shown here is derived from an EMBL/GenBank/DDBJ whole genome shotgun (WGS) entry which is preliminary data.</text>
</comment>